<reference evidence="1 2" key="1">
    <citation type="submission" date="2023-07" db="EMBL/GenBank/DDBJ databases">
        <title>Genomic Encyclopedia of Type Strains, Phase IV (KMG-IV): sequencing the most valuable type-strain genomes for metagenomic binning, comparative biology and taxonomic classification.</title>
        <authorList>
            <person name="Goeker M."/>
        </authorList>
    </citation>
    <scope>NUCLEOTIDE SEQUENCE [LARGE SCALE GENOMIC DNA]</scope>
    <source>
        <strain evidence="1 2">DSM 100301</strain>
    </source>
</reference>
<keyword evidence="2" id="KW-1185">Reference proteome</keyword>
<organism evidence="1 2">
    <name type="scientific">Rhizobium paknamense</name>
    <dbReference type="NCBI Taxonomy" id="1206817"/>
    <lineage>
        <taxon>Bacteria</taxon>
        <taxon>Pseudomonadati</taxon>
        <taxon>Pseudomonadota</taxon>
        <taxon>Alphaproteobacteria</taxon>
        <taxon>Hyphomicrobiales</taxon>
        <taxon>Rhizobiaceae</taxon>
        <taxon>Rhizobium/Agrobacterium group</taxon>
        <taxon>Rhizobium</taxon>
    </lineage>
</organism>
<gene>
    <name evidence="1" type="ORF">QO005_002404</name>
</gene>
<dbReference type="SUPFAM" id="SSF56784">
    <property type="entry name" value="HAD-like"/>
    <property type="match status" value="1"/>
</dbReference>
<evidence type="ECO:0000313" key="1">
    <source>
        <dbReference type="EMBL" id="MDQ0456064.1"/>
    </source>
</evidence>
<dbReference type="EMBL" id="JAUSWH010000006">
    <property type="protein sequence ID" value="MDQ0456064.1"/>
    <property type="molecule type" value="Genomic_DNA"/>
</dbReference>
<proteinExistence type="predicted"/>
<dbReference type="InterPro" id="IPR036412">
    <property type="entry name" value="HAD-like_sf"/>
</dbReference>
<name>A0ABU0ICU3_9HYPH</name>
<comment type="caution">
    <text evidence="1">The sequence shown here is derived from an EMBL/GenBank/DDBJ whole genome shotgun (WGS) entry which is preliminary data.</text>
</comment>
<evidence type="ECO:0000313" key="2">
    <source>
        <dbReference type="Proteomes" id="UP001235269"/>
    </source>
</evidence>
<protein>
    <submittedName>
        <fullName evidence="1">FMN phosphatase YigB (HAD superfamily)</fullName>
    </submittedName>
</protein>
<dbReference type="Gene3D" id="3.40.50.1000">
    <property type="entry name" value="HAD superfamily/HAD-like"/>
    <property type="match status" value="1"/>
</dbReference>
<dbReference type="Pfam" id="PF00702">
    <property type="entry name" value="Hydrolase"/>
    <property type="match status" value="1"/>
</dbReference>
<accession>A0ABU0ICU3</accession>
<sequence>MNERLDIFSEYNKLQHTIDAVTFDFFDTLFVRPLRDPEDLFDGIGQKFKIENFRALRQNAQRLGFEKMHSENRKEILFDDIYTCFDLPVLTKQKVRDFEVELEEMLLHPNSEMIEFYQFCRKTKKVAVISDMYLPKDFFERLLARHQLEFDEIFVSCDLNATKRDDGEIFSLAARSLGVDPARILHIGDSLRSDVERAKEKLFNTFHYVELRDEPKTPAGFSESLAFSLYRTEKTTFADNFEEIGFKYGGPALSAFVGFLETEAKKDDIDHLLFVSRDGYILNEVSKDLFECHDIKTNYFKGSRTSFNMSAITLDNFDEFLPFLVSGCFGLSTHEVLERIDVECPSPKFLSDIGLGDDVPITQENLDKLLDFLVAYKWPIINRAAENRKALFNYLTSLGIKQGTKIGLVDVGWSGTTLEALSRALTELLDVELVGYFLCLVDTPERVERSKTLRMKSLLNSDKFAESKIRSIYQNRVIAELMFTAPHASVIGYSYSSSESEIGFVLDKGRSLTQVENRASPSLMRGMAKFYEKYRNLHLKLGLQIPPIDAIQPFIEYLSSATKEQLAQFEEVKNFDAWGSSKNFDLLATATLG</sequence>
<dbReference type="InterPro" id="IPR023214">
    <property type="entry name" value="HAD_sf"/>
</dbReference>
<dbReference type="Proteomes" id="UP001235269">
    <property type="component" value="Unassembled WGS sequence"/>
</dbReference>